<feature type="domain" description="Calponin-homology (CH)" evidence="7">
    <location>
        <begin position="61"/>
        <end position="200"/>
    </location>
</feature>
<dbReference type="AlphaFoldDB" id="A0AAV2R320"/>
<sequence length="949" mass="103559">MSTTESLPYQKPPLSPPVFGHSTSLTEDQQHSPTADIMHTLTPFLEARPFKPFKTSEEYLYAMKEDLAEWLHNLYGLNINVDNFFDKLETGVELCQHSNNVRRSAVEQKREVALHGEENPPSRARKNSYTKWDIPPYDVVFRRDVAPGSFFARDNVHNFITWCRDLGVMDVVLFETEDLVMRKNEKHVILSLLEIARRGTRFGMAAPLLVKMEQDIDRELEREQRRAELEEQRRAALEARANGCANGCSNCGGKGCANGCTNCGGNGCANCSGKGCANVCTNCGGNGCTKCGGNGCTCTNGHRANGCGNGCTNCGGRGCTNCGGKGCTCNNGHRANGCGNGLGNGGDGDDGWDTDVEDLAHEDPQLIYGPQAQLVTNDLRSLDEMVRDLVERCHCPSQFPMVKVSDGKYRIGDTKVLIFVRILRNHVMVRVGGGWDTLEHYLDKHDPCRCRAGHRTTLSARVGYKTSNGSTGTSESPRQLGSVTYERDVEGGMSPLFARKFSGSQRGSMRRDSLDSRTSLRQRSQSPASRELFTRTGSGRFSTTPRLSLGGGVRDDIVKPVNGSSEQNGWCDSSSEVSDEGYKSQGPPASSTLPRARKPSPRKHTDMEHRDSQDRPESVMTQLSSEGSSMSTDGNSPPSSPINNKSNSPLADKTNTWNQSKSTIKSPKNSTSKSKIPFIETLKNFASGNKKPKKSCAQEERPVHPAWNSGPGVARQRAHSVGTGRSISRSRSATSEGGFINMARDARDMPPINTVRSPSRRSIGNTSGYSNGKNTWSGRASRERPTLTADTFRPPAPKTVRSASASPATTRRQFGTPMTSVSTNHTPKRSAPNRTYPYNNTSTVTTPTTPTSILDQLADLDADESTLLCIKDIYNSLRAKVSENLAAEGKTLPPELCHDYTSSWINAHSTTGSQSLDSTSDPHNISPRKDGVGSRIPKPTFFMARQTQI</sequence>
<feature type="region of interest" description="Disordered" evidence="6">
    <location>
        <begin position="910"/>
        <end position="937"/>
    </location>
</feature>
<dbReference type="GO" id="GO:0051015">
    <property type="term" value="F:actin filament binding"/>
    <property type="evidence" value="ECO:0007669"/>
    <property type="project" value="TreeGrafter"/>
</dbReference>
<feature type="region of interest" description="Disordered" evidence="6">
    <location>
        <begin position="1"/>
        <end position="30"/>
    </location>
</feature>
<feature type="compositionally biased region" description="Polar residues" evidence="6">
    <location>
        <begin position="801"/>
        <end position="825"/>
    </location>
</feature>
<dbReference type="CDD" id="cd21268">
    <property type="entry name" value="CH_GAS2L1_2"/>
    <property type="match status" value="1"/>
</dbReference>
<feature type="compositionally biased region" description="Polar residues" evidence="6">
    <location>
        <begin position="754"/>
        <end position="778"/>
    </location>
</feature>
<feature type="compositionally biased region" description="Polar residues" evidence="6">
    <location>
        <begin position="723"/>
        <end position="735"/>
    </location>
</feature>
<feature type="region of interest" description="Disordered" evidence="6">
    <location>
        <begin position="498"/>
        <end position="847"/>
    </location>
</feature>
<evidence type="ECO:0000256" key="2">
    <source>
        <dbReference type="ARBA" id="ARBA00022490"/>
    </source>
</evidence>
<dbReference type="InterPro" id="IPR036534">
    <property type="entry name" value="GAR_dom_sf"/>
</dbReference>
<comment type="caution">
    <text evidence="9">The sequence shown here is derived from an EMBL/GenBank/DDBJ whole genome shotgun (WGS) entry which is preliminary data.</text>
</comment>
<dbReference type="GO" id="GO:0008017">
    <property type="term" value="F:microtubule binding"/>
    <property type="evidence" value="ECO:0007669"/>
    <property type="project" value="InterPro"/>
</dbReference>
<dbReference type="SMART" id="SM00033">
    <property type="entry name" value="CH"/>
    <property type="match status" value="1"/>
</dbReference>
<evidence type="ECO:0000256" key="5">
    <source>
        <dbReference type="SAM" id="Coils"/>
    </source>
</evidence>
<comment type="subcellular location">
    <subcellularLocation>
        <location evidence="1">Cytoplasm</location>
        <location evidence="1">Cytoskeleton</location>
    </subcellularLocation>
</comment>
<feature type="compositionally biased region" description="Basic and acidic residues" evidence="6">
    <location>
        <begin position="106"/>
        <end position="120"/>
    </location>
</feature>
<feature type="compositionally biased region" description="Low complexity" evidence="6">
    <location>
        <begin position="635"/>
        <end position="649"/>
    </location>
</feature>
<feature type="compositionally biased region" description="Polar residues" evidence="6">
    <location>
        <begin position="535"/>
        <end position="546"/>
    </location>
</feature>
<dbReference type="SUPFAM" id="SSF47576">
    <property type="entry name" value="Calponin-homology domain, CH-domain"/>
    <property type="match status" value="1"/>
</dbReference>
<evidence type="ECO:0000259" key="7">
    <source>
        <dbReference type="PROSITE" id="PS50021"/>
    </source>
</evidence>
<feature type="coiled-coil region" evidence="5">
    <location>
        <begin position="213"/>
        <end position="242"/>
    </location>
</feature>
<dbReference type="InterPro" id="IPR001715">
    <property type="entry name" value="CH_dom"/>
</dbReference>
<name>A0AAV2R320_MEGNR</name>
<dbReference type="Pfam" id="PF02187">
    <property type="entry name" value="GAS2"/>
    <property type="match status" value="1"/>
</dbReference>
<dbReference type="PANTHER" id="PTHR46756:SF18">
    <property type="entry name" value="GAS2-LIKE PROTEIN PICKLED EGGS"/>
    <property type="match status" value="1"/>
</dbReference>
<feature type="compositionally biased region" description="Low complexity" evidence="6">
    <location>
        <begin position="516"/>
        <end position="526"/>
    </location>
</feature>
<feature type="compositionally biased region" description="Basic and acidic residues" evidence="6">
    <location>
        <begin position="603"/>
        <end position="617"/>
    </location>
</feature>
<dbReference type="GO" id="GO:0051764">
    <property type="term" value="P:actin crosslink formation"/>
    <property type="evidence" value="ECO:0007669"/>
    <property type="project" value="TreeGrafter"/>
</dbReference>
<feature type="compositionally biased region" description="Polar residues" evidence="6">
    <location>
        <begin position="21"/>
        <end position="30"/>
    </location>
</feature>
<dbReference type="PROSITE" id="PS50021">
    <property type="entry name" value="CH"/>
    <property type="match status" value="1"/>
</dbReference>
<keyword evidence="3" id="KW-0206">Cytoskeleton</keyword>
<evidence type="ECO:0008006" key="11">
    <source>
        <dbReference type="Google" id="ProtNLM"/>
    </source>
</evidence>
<feature type="region of interest" description="Disordered" evidence="6">
    <location>
        <begin position="461"/>
        <end position="481"/>
    </location>
</feature>
<proteinExistence type="inferred from homology"/>
<organism evidence="9 10">
    <name type="scientific">Meganyctiphanes norvegica</name>
    <name type="common">Northern krill</name>
    <name type="synonym">Thysanopoda norvegica</name>
    <dbReference type="NCBI Taxonomy" id="48144"/>
    <lineage>
        <taxon>Eukaryota</taxon>
        <taxon>Metazoa</taxon>
        <taxon>Ecdysozoa</taxon>
        <taxon>Arthropoda</taxon>
        <taxon>Crustacea</taxon>
        <taxon>Multicrustacea</taxon>
        <taxon>Malacostraca</taxon>
        <taxon>Eumalacostraca</taxon>
        <taxon>Eucarida</taxon>
        <taxon>Euphausiacea</taxon>
        <taxon>Euphausiidae</taxon>
        <taxon>Meganyctiphanes</taxon>
    </lineage>
</organism>
<feature type="compositionally biased region" description="Polar residues" evidence="6">
    <location>
        <begin position="653"/>
        <end position="674"/>
    </location>
</feature>
<dbReference type="GO" id="GO:0005884">
    <property type="term" value="C:actin filament"/>
    <property type="evidence" value="ECO:0007669"/>
    <property type="project" value="TreeGrafter"/>
</dbReference>
<keyword evidence="10" id="KW-1185">Reference proteome</keyword>
<feature type="compositionally biased region" description="Polar residues" evidence="6">
    <location>
        <begin position="465"/>
        <end position="481"/>
    </location>
</feature>
<evidence type="ECO:0000256" key="3">
    <source>
        <dbReference type="ARBA" id="ARBA00023212"/>
    </source>
</evidence>
<accession>A0AAV2R320</accession>
<comment type="similarity">
    <text evidence="4">Belongs to the GAS2 family.</text>
</comment>
<dbReference type="GO" id="GO:0005737">
    <property type="term" value="C:cytoplasm"/>
    <property type="evidence" value="ECO:0007669"/>
    <property type="project" value="TreeGrafter"/>
</dbReference>
<dbReference type="GO" id="GO:0035371">
    <property type="term" value="C:microtubule plus-end"/>
    <property type="evidence" value="ECO:0007669"/>
    <property type="project" value="TreeGrafter"/>
</dbReference>
<feature type="compositionally biased region" description="Polar residues" evidence="6">
    <location>
        <begin position="619"/>
        <end position="634"/>
    </location>
</feature>
<dbReference type="PANTHER" id="PTHR46756">
    <property type="entry name" value="TRANSGELIN"/>
    <property type="match status" value="1"/>
</dbReference>
<evidence type="ECO:0000256" key="1">
    <source>
        <dbReference type="ARBA" id="ARBA00004245"/>
    </source>
</evidence>
<feature type="compositionally biased region" description="Polar residues" evidence="6">
    <location>
        <begin position="562"/>
        <end position="576"/>
    </location>
</feature>
<evidence type="ECO:0000313" key="9">
    <source>
        <dbReference type="EMBL" id="CAL4112518.1"/>
    </source>
</evidence>
<dbReference type="Pfam" id="PF00307">
    <property type="entry name" value="CH"/>
    <property type="match status" value="1"/>
</dbReference>
<feature type="region of interest" description="Disordered" evidence="6">
    <location>
        <begin position="106"/>
        <end position="127"/>
    </location>
</feature>
<evidence type="ECO:0000259" key="8">
    <source>
        <dbReference type="PROSITE" id="PS51460"/>
    </source>
</evidence>
<dbReference type="SMART" id="SM00243">
    <property type="entry name" value="GAS2"/>
    <property type="match status" value="1"/>
</dbReference>
<dbReference type="GO" id="GO:1904825">
    <property type="term" value="P:protein localization to microtubule plus-end"/>
    <property type="evidence" value="ECO:0007669"/>
    <property type="project" value="TreeGrafter"/>
</dbReference>
<dbReference type="Gene3D" id="3.30.920.20">
    <property type="entry name" value="Gas2-like domain"/>
    <property type="match status" value="1"/>
</dbReference>
<gene>
    <name evidence="9" type="ORF">MNOR_LOCUS19917</name>
</gene>
<protein>
    <recommendedName>
        <fullName evidence="11">GAS2-like protein pickled eggs</fullName>
    </recommendedName>
</protein>
<evidence type="ECO:0000256" key="4">
    <source>
        <dbReference type="ARBA" id="ARBA00038441"/>
    </source>
</evidence>
<reference evidence="9 10" key="1">
    <citation type="submission" date="2024-05" db="EMBL/GenBank/DDBJ databases">
        <authorList>
            <person name="Wallberg A."/>
        </authorList>
    </citation>
    <scope>NUCLEOTIDE SEQUENCE [LARGE SCALE GENOMIC DNA]</scope>
</reference>
<dbReference type="GO" id="GO:0031110">
    <property type="term" value="P:regulation of microtubule polymerization or depolymerization"/>
    <property type="evidence" value="ECO:0007669"/>
    <property type="project" value="TreeGrafter"/>
</dbReference>
<dbReference type="Gene3D" id="1.10.418.10">
    <property type="entry name" value="Calponin-like domain"/>
    <property type="match status" value="1"/>
</dbReference>
<dbReference type="GO" id="GO:0001725">
    <property type="term" value="C:stress fiber"/>
    <property type="evidence" value="ECO:0007669"/>
    <property type="project" value="TreeGrafter"/>
</dbReference>
<keyword evidence="2" id="KW-0963">Cytoplasm</keyword>
<feature type="compositionally biased region" description="Low complexity" evidence="6">
    <location>
        <begin position="835"/>
        <end position="847"/>
    </location>
</feature>
<dbReference type="GO" id="GO:0008093">
    <property type="term" value="F:cytoskeletal anchor activity"/>
    <property type="evidence" value="ECO:0007669"/>
    <property type="project" value="TreeGrafter"/>
</dbReference>
<feature type="compositionally biased region" description="Polar residues" evidence="6">
    <location>
        <begin position="910"/>
        <end position="923"/>
    </location>
</feature>
<dbReference type="PROSITE" id="PS51460">
    <property type="entry name" value="GAR"/>
    <property type="match status" value="1"/>
</dbReference>
<dbReference type="SUPFAM" id="SSF143575">
    <property type="entry name" value="GAS2 domain-like"/>
    <property type="match status" value="1"/>
</dbReference>
<feature type="domain" description="GAR" evidence="8">
    <location>
        <begin position="377"/>
        <end position="449"/>
    </location>
</feature>
<dbReference type="EMBL" id="CAXKWB010015036">
    <property type="protein sequence ID" value="CAL4112518.1"/>
    <property type="molecule type" value="Genomic_DNA"/>
</dbReference>
<dbReference type="InterPro" id="IPR003108">
    <property type="entry name" value="GAR_dom"/>
</dbReference>
<evidence type="ECO:0000256" key="6">
    <source>
        <dbReference type="SAM" id="MobiDB-lite"/>
    </source>
</evidence>
<keyword evidence="5" id="KW-0175">Coiled coil</keyword>
<dbReference type="GO" id="GO:0001578">
    <property type="term" value="P:microtubule bundle formation"/>
    <property type="evidence" value="ECO:0007669"/>
    <property type="project" value="TreeGrafter"/>
</dbReference>
<dbReference type="Proteomes" id="UP001497623">
    <property type="component" value="Unassembled WGS sequence"/>
</dbReference>
<evidence type="ECO:0000313" key="10">
    <source>
        <dbReference type="Proteomes" id="UP001497623"/>
    </source>
</evidence>
<dbReference type="InterPro" id="IPR036872">
    <property type="entry name" value="CH_dom_sf"/>
</dbReference>